<dbReference type="EMBL" id="AWUE01020822">
    <property type="protein sequence ID" value="OMO65609.1"/>
    <property type="molecule type" value="Genomic_DNA"/>
</dbReference>
<evidence type="ECO:0000313" key="2">
    <source>
        <dbReference type="Proteomes" id="UP000187203"/>
    </source>
</evidence>
<organism evidence="1 2">
    <name type="scientific">Corchorus olitorius</name>
    <dbReference type="NCBI Taxonomy" id="93759"/>
    <lineage>
        <taxon>Eukaryota</taxon>
        <taxon>Viridiplantae</taxon>
        <taxon>Streptophyta</taxon>
        <taxon>Embryophyta</taxon>
        <taxon>Tracheophyta</taxon>
        <taxon>Spermatophyta</taxon>
        <taxon>Magnoliopsida</taxon>
        <taxon>eudicotyledons</taxon>
        <taxon>Gunneridae</taxon>
        <taxon>Pentapetalae</taxon>
        <taxon>rosids</taxon>
        <taxon>malvids</taxon>
        <taxon>Malvales</taxon>
        <taxon>Malvaceae</taxon>
        <taxon>Grewioideae</taxon>
        <taxon>Apeibeae</taxon>
        <taxon>Corchorus</taxon>
    </lineage>
</organism>
<sequence length="58" mass="6166">MSRAMTWACGVSFQSARARARLWLKVSTPLGTVGGNGVCSRILKGSSGNIMSHNEDLV</sequence>
<keyword evidence="2" id="KW-1185">Reference proteome</keyword>
<gene>
    <name evidence="1" type="ORF">COLO4_31113</name>
</gene>
<protein>
    <submittedName>
        <fullName evidence="1">Uncharacterized protein</fullName>
    </submittedName>
</protein>
<comment type="caution">
    <text evidence="1">The sequence shown here is derived from an EMBL/GenBank/DDBJ whole genome shotgun (WGS) entry which is preliminary data.</text>
</comment>
<dbReference type="AlphaFoldDB" id="A0A1R3H5L2"/>
<reference evidence="2" key="1">
    <citation type="submission" date="2013-09" db="EMBL/GenBank/DDBJ databases">
        <title>Corchorus olitorius genome sequencing.</title>
        <authorList>
            <person name="Alam M."/>
            <person name="Haque M.S."/>
            <person name="Islam M.S."/>
            <person name="Emdad E.M."/>
            <person name="Islam M.M."/>
            <person name="Ahmed B."/>
            <person name="Halim A."/>
            <person name="Hossen Q.M.M."/>
            <person name="Hossain M.Z."/>
            <person name="Ahmed R."/>
            <person name="Khan M.M."/>
            <person name="Islam R."/>
            <person name="Rashid M.M."/>
            <person name="Khan S.A."/>
            <person name="Rahman M.S."/>
            <person name="Alam M."/>
            <person name="Yahiya A.S."/>
            <person name="Khan M.S."/>
            <person name="Azam M.S."/>
            <person name="Haque T."/>
            <person name="Lashkar M.Z.H."/>
            <person name="Akhand A.I."/>
            <person name="Morshed G."/>
            <person name="Roy S."/>
            <person name="Uddin K.S."/>
            <person name="Rabeya T."/>
            <person name="Hossain A.S."/>
            <person name="Chowdhury A."/>
            <person name="Snigdha A.R."/>
            <person name="Mortoza M.S."/>
            <person name="Matin S.A."/>
            <person name="Hoque S.M.E."/>
            <person name="Islam M.K."/>
            <person name="Roy D.K."/>
            <person name="Haider R."/>
            <person name="Moosa M.M."/>
            <person name="Elias S.M."/>
            <person name="Hasan A.M."/>
            <person name="Jahan S."/>
            <person name="Shafiuddin M."/>
            <person name="Mahmood N."/>
            <person name="Shommy N.S."/>
        </authorList>
    </citation>
    <scope>NUCLEOTIDE SEQUENCE [LARGE SCALE GENOMIC DNA]</scope>
    <source>
        <strain evidence="2">cv. O-4</strain>
    </source>
</reference>
<name>A0A1R3H5L2_9ROSI</name>
<proteinExistence type="predicted"/>
<accession>A0A1R3H5L2</accession>
<evidence type="ECO:0000313" key="1">
    <source>
        <dbReference type="EMBL" id="OMO65609.1"/>
    </source>
</evidence>
<dbReference type="Proteomes" id="UP000187203">
    <property type="component" value="Unassembled WGS sequence"/>
</dbReference>